<proteinExistence type="predicted"/>
<dbReference type="InterPro" id="IPR001753">
    <property type="entry name" value="Enoyl-CoA_hydra/iso"/>
</dbReference>
<dbReference type="RefSeq" id="WP_237748710.1">
    <property type="nucleotide sequence ID" value="NZ_AONB01000035.1"/>
</dbReference>
<dbReference type="GO" id="GO:0004300">
    <property type="term" value="F:enoyl-CoA hydratase activity"/>
    <property type="evidence" value="ECO:0007669"/>
    <property type="project" value="UniProtKB-EC"/>
</dbReference>
<dbReference type="STRING" id="1229521.D791_03982"/>
<dbReference type="CDD" id="cd06558">
    <property type="entry name" value="crotonase-like"/>
    <property type="match status" value="1"/>
</dbReference>
<dbReference type="EC" id="4.2.1.17" evidence="4"/>
<dbReference type="InterPro" id="IPR029045">
    <property type="entry name" value="ClpP/crotonase-like_dom_sf"/>
</dbReference>
<accession>W9UPG5</accession>
<name>W9UPG5_9GAMM</name>
<dbReference type="AlphaFoldDB" id="W9UPG5"/>
<dbReference type="Proteomes" id="UP000019464">
    <property type="component" value="Unassembled WGS sequence"/>
</dbReference>
<dbReference type="EMBL" id="AONB01000035">
    <property type="protein sequence ID" value="EXJ09098.1"/>
    <property type="molecule type" value="Genomic_DNA"/>
</dbReference>
<organism evidence="4 5">
    <name type="scientific">Nitrincola nitratireducens</name>
    <dbReference type="NCBI Taxonomy" id="1229521"/>
    <lineage>
        <taxon>Bacteria</taxon>
        <taxon>Pseudomonadati</taxon>
        <taxon>Pseudomonadota</taxon>
        <taxon>Gammaproteobacteria</taxon>
        <taxon>Oceanospirillales</taxon>
        <taxon>Oceanospirillaceae</taxon>
        <taxon>Nitrincola</taxon>
    </lineage>
</organism>
<sequence length="255" mass="27236">MMSQNPILKEQKGKVLLLTFNRPEKKNALTQEMYEQMTQALNDAAEADDVHVVVIAGQGTDFSAGNDIAGFVAAVQDPDRISIPLHFLQAVSTFPKPLVAAVKGVAIGIGTSMLLHCDLVYADDTARFQLPFTRMGLVPEGGTSLLMPMHLGHRQAFELLVLGEAFSAEKAAQVGLINQVVPADALLSFALDKAQILSEMGPEAVRQSKAMMKGYLSTQLAGVLTEEVKAFAARLSSSEAQAAFATFMSKKAAVA</sequence>
<comment type="caution">
    <text evidence="4">The sequence shown here is derived from an EMBL/GenBank/DDBJ whole genome shotgun (WGS) entry which is preliminary data.</text>
</comment>
<dbReference type="Gene3D" id="3.90.226.10">
    <property type="entry name" value="2-enoyl-CoA Hydratase, Chain A, domain 1"/>
    <property type="match status" value="1"/>
</dbReference>
<evidence type="ECO:0000313" key="4">
    <source>
        <dbReference type="EMBL" id="EXJ09098.1"/>
    </source>
</evidence>
<dbReference type="PATRIC" id="fig|1229521.3.peg.4005"/>
<keyword evidence="3" id="KW-0413">Isomerase</keyword>
<dbReference type="Pfam" id="PF00378">
    <property type="entry name" value="ECH_1"/>
    <property type="match status" value="1"/>
</dbReference>
<dbReference type="InterPro" id="IPR051053">
    <property type="entry name" value="ECH/Chromodomain_protein"/>
</dbReference>
<dbReference type="SUPFAM" id="SSF52096">
    <property type="entry name" value="ClpP/crotonase"/>
    <property type="match status" value="1"/>
</dbReference>
<reference evidence="5" key="1">
    <citation type="submission" date="2012-11" db="EMBL/GenBank/DDBJ databases">
        <authorList>
            <person name="Singh A."/>
            <person name="Pinnaka A.K."/>
            <person name="Vaidya B."/>
        </authorList>
    </citation>
    <scope>NUCLEOTIDE SEQUENCE [LARGE SCALE GENOMIC DNA]</scope>
    <source>
        <strain evidence="5">AK23</strain>
    </source>
</reference>
<evidence type="ECO:0000256" key="3">
    <source>
        <dbReference type="ARBA" id="ARBA00023235"/>
    </source>
</evidence>
<dbReference type="PANTHER" id="PTHR43684">
    <property type="match status" value="1"/>
</dbReference>
<keyword evidence="4" id="KW-0456">Lyase</keyword>
<dbReference type="PANTHER" id="PTHR43684:SF1">
    <property type="entry name" value="ENOYL-COA DELTA ISOMERASE 2"/>
    <property type="match status" value="1"/>
</dbReference>
<keyword evidence="2" id="KW-0576">Peroxisome</keyword>
<keyword evidence="5" id="KW-1185">Reference proteome</keyword>
<evidence type="ECO:0000256" key="2">
    <source>
        <dbReference type="ARBA" id="ARBA00023140"/>
    </source>
</evidence>
<evidence type="ECO:0000313" key="5">
    <source>
        <dbReference type="Proteomes" id="UP000019464"/>
    </source>
</evidence>
<reference evidence="4 5" key="2">
    <citation type="journal article" date="2015" name="Syst. Appl. Microbiol.">
        <title>Nitrincola nitratireducens sp. nov. isolated from a haloalkaline crater lake.</title>
        <authorList>
            <person name="Singh A."/>
            <person name="Vaidya B."/>
            <person name="Tanuku N.R."/>
            <person name="Pinnaka A.K."/>
        </authorList>
    </citation>
    <scope>NUCLEOTIDE SEQUENCE [LARGE SCALE GENOMIC DNA]</scope>
    <source>
        <strain evidence="4 5">AK23</strain>
    </source>
</reference>
<protein>
    <submittedName>
        <fullName evidence="4">Putative enoyl-CoA hydratase echA8</fullName>
        <ecNumber evidence="4">4.2.1.17</ecNumber>
    </submittedName>
</protein>
<comment type="subcellular location">
    <subcellularLocation>
        <location evidence="1">Peroxisome</location>
    </subcellularLocation>
</comment>
<evidence type="ECO:0000256" key="1">
    <source>
        <dbReference type="ARBA" id="ARBA00004275"/>
    </source>
</evidence>
<dbReference type="GO" id="GO:0004165">
    <property type="term" value="F:delta(3)-delta(2)-enoyl-CoA isomerase activity"/>
    <property type="evidence" value="ECO:0007669"/>
    <property type="project" value="UniProtKB-ARBA"/>
</dbReference>
<gene>
    <name evidence="4" type="primary">echA8_4</name>
    <name evidence="4" type="ORF">D791_03982</name>
</gene>